<evidence type="ECO:0000256" key="10">
    <source>
        <dbReference type="ARBA" id="ARBA00023163"/>
    </source>
</evidence>
<evidence type="ECO:0000256" key="4">
    <source>
        <dbReference type="ARBA" id="ARBA00022490"/>
    </source>
</evidence>
<dbReference type="InterPro" id="IPR000551">
    <property type="entry name" value="MerR-type_HTH_dom"/>
</dbReference>
<sequence length="135" mass="15202">MMNISEVAKQTGLTNKTIRFYESKGMISEPQRGENGYRRYSQKQVNELLMIKRSRLVGFSLDESRELLALSRDPDRKSADVKEKAEHKLAEIDHQIQELLAMKQSLQSLISQCPGNNQPGCPIIDALTIGEAAAR</sequence>
<dbReference type="PROSITE" id="PS50937">
    <property type="entry name" value="HTH_MERR_2"/>
    <property type="match status" value="1"/>
</dbReference>
<dbReference type="PROSITE" id="PS00552">
    <property type="entry name" value="HTH_MERR_1"/>
    <property type="match status" value="1"/>
</dbReference>
<evidence type="ECO:0000313" key="16">
    <source>
        <dbReference type="Proteomes" id="UP000649768"/>
    </source>
</evidence>
<dbReference type="InterPro" id="IPR015358">
    <property type="entry name" value="Tscrpt_reg_MerR_DNA-bd"/>
</dbReference>
<keyword evidence="13" id="KW-0175">Coiled coil</keyword>
<evidence type="ECO:0000256" key="13">
    <source>
        <dbReference type="SAM" id="Coils"/>
    </source>
</evidence>
<evidence type="ECO:0000259" key="14">
    <source>
        <dbReference type="PROSITE" id="PS50937"/>
    </source>
</evidence>
<dbReference type="EMBL" id="JACYTP010000002">
    <property type="protein sequence ID" value="MBD8511753.1"/>
    <property type="molecule type" value="Genomic_DNA"/>
</dbReference>
<evidence type="ECO:0000256" key="8">
    <source>
        <dbReference type="ARBA" id="ARBA00023125"/>
    </source>
</evidence>
<evidence type="ECO:0000256" key="2">
    <source>
        <dbReference type="ARBA" id="ARBA00011738"/>
    </source>
</evidence>
<evidence type="ECO:0000256" key="1">
    <source>
        <dbReference type="ARBA" id="ARBA00004496"/>
    </source>
</evidence>
<evidence type="ECO:0000256" key="5">
    <source>
        <dbReference type="ARBA" id="ARBA00022723"/>
    </source>
</evidence>
<evidence type="ECO:0000256" key="3">
    <source>
        <dbReference type="ARBA" id="ARBA00017250"/>
    </source>
</evidence>
<proteinExistence type="predicted"/>
<comment type="caution">
    <text evidence="15">The sequence shown here is derived from an EMBL/GenBank/DDBJ whole genome shotgun (WGS) entry which is preliminary data.</text>
</comment>
<dbReference type="SUPFAM" id="SSF46955">
    <property type="entry name" value="Putative DNA-binding domain"/>
    <property type="match status" value="1"/>
</dbReference>
<dbReference type="Proteomes" id="UP000649768">
    <property type="component" value="Unassembled WGS sequence"/>
</dbReference>
<evidence type="ECO:0000256" key="12">
    <source>
        <dbReference type="ARBA" id="ARBA00032335"/>
    </source>
</evidence>
<reference evidence="15 16" key="1">
    <citation type="submission" date="2020-09" db="EMBL/GenBank/DDBJ databases">
        <title>Photobacterium sp. CAU 1568 isolated from sand of Sido Beach.</title>
        <authorList>
            <person name="Kim W."/>
        </authorList>
    </citation>
    <scope>NUCLEOTIDE SEQUENCE [LARGE SCALE GENOMIC DNA]</scope>
    <source>
        <strain evidence="15 16">CAU 1568</strain>
    </source>
</reference>
<keyword evidence="4" id="KW-0963">Cytoplasm</keyword>
<evidence type="ECO:0000313" key="15">
    <source>
        <dbReference type="EMBL" id="MBD8511753.1"/>
    </source>
</evidence>
<evidence type="ECO:0000256" key="11">
    <source>
        <dbReference type="ARBA" id="ARBA00031472"/>
    </source>
</evidence>
<dbReference type="InterPro" id="IPR047057">
    <property type="entry name" value="MerR_fam"/>
</dbReference>
<dbReference type="InterPro" id="IPR011789">
    <property type="entry name" value="CueR"/>
</dbReference>
<dbReference type="PANTHER" id="PTHR30204:SF16">
    <property type="entry name" value="HTH-TYPE TRANSCRIPTIONAL REGULATOR CUER"/>
    <property type="match status" value="1"/>
</dbReference>
<keyword evidence="6" id="KW-0186">Copper</keyword>
<keyword evidence="8" id="KW-0238">DNA-binding</keyword>
<dbReference type="SMART" id="SM00422">
    <property type="entry name" value="HTH_MERR"/>
    <property type="match status" value="1"/>
</dbReference>
<feature type="domain" description="HTH merR-type" evidence="14">
    <location>
        <begin position="1"/>
        <end position="70"/>
    </location>
</feature>
<dbReference type="Pfam" id="PF00376">
    <property type="entry name" value="MerR"/>
    <property type="match status" value="1"/>
</dbReference>
<keyword evidence="7" id="KW-0805">Transcription regulation</keyword>
<evidence type="ECO:0000256" key="7">
    <source>
        <dbReference type="ARBA" id="ARBA00023015"/>
    </source>
</evidence>
<dbReference type="PANTHER" id="PTHR30204">
    <property type="entry name" value="REDOX-CYCLING DRUG-SENSING TRANSCRIPTIONAL ACTIVATOR SOXR"/>
    <property type="match status" value="1"/>
</dbReference>
<dbReference type="InterPro" id="IPR009061">
    <property type="entry name" value="DNA-bd_dom_put_sf"/>
</dbReference>
<comment type="subunit">
    <text evidence="2">Homodimer.</text>
</comment>
<feature type="coiled-coil region" evidence="13">
    <location>
        <begin position="82"/>
        <end position="109"/>
    </location>
</feature>
<keyword evidence="5" id="KW-0479">Metal-binding</keyword>
<comment type="subcellular location">
    <subcellularLocation>
        <location evidence="1">Cytoplasm</location>
    </subcellularLocation>
</comment>
<gene>
    <name evidence="15" type="primary">cueR</name>
    <name evidence="15" type="ORF">IFO68_03525</name>
</gene>
<dbReference type="Pfam" id="PF09278">
    <property type="entry name" value="MerR-DNA-bind"/>
    <property type="match status" value="1"/>
</dbReference>
<dbReference type="PRINTS" id="PR00040">
    <property type="entry name" value="HTHMERR"/>
</dbReference>
<name>A0ABR9BGS2_9GAMM</name>
<accession>A0ABR9BGS2</accession>
<keyword evidence="10" id="KW-0804">Transcription</keyword>
<dbReference type="NCBIfam" id="TIGR02044">
    <property type="entry name" value="CueR"/>
    <property type="match status" value="1"/>
</dbReference>
<dbReference type="Gene3D" id="1.10.1660.10">
    <property type="match status" value="1"/>
</dbReference>
<evidence type="ECO:0000256" key="9">
    <source>
        <dbReference type="ARBA" id="ARBA00023159"/>
    </source>
</evidence>
<protein>
    <recommendedName>
        <fullName evidence="3">HTH-type transcriptional regulator CueR</fullName>
    </recommendedName>
    <alternativeName>
        <fullName evidence="12">Copper efflux regulator</fullName>
    </alternativeName>
    <alternativeName>
        <fullName evidence="11">Copper export regulator</fullName>
    </alternativeName>
</protein>
<organism evidence="15 16">
    <name type="scientific">Photobacterium arenosum</name>
    <dbReference type="NCBI Taxonomy" id="2774143"/>
    <lineage>
        <taxon>Bacteria</taxon>
        <taxon>Pseudomonadati</taxon>
        <taxon>Pseudomonadota</taxon>
        <taxon>Gammaproteobacteria</taxon>
        <taxon>Vibrionales</taxon>
        <taxon>Vibrionaceae</taxon>
        <taxon>Photobacterium</taxon>
    </lineage>
</organism>
<keyword evidence="9" id="KW-0010">Activator</keyword>
<keyword evidence="16" id="KW-1185">Reference proteome</keyword>
<evidence type="ECO:0000256" key="6">
    <source>
        <dbReference type="ARBA" id="ARBA00023008"/>
    </source>
</evidence>